<dbReference type="EMBL" id="BJHY01000001">
    <property type="protein sequence ID" value="GDY73902.1"/>
    <property type="molecule type" value="Genomic_DNA"/>
</dbReference>
<dbReference type="AlphaFoldDB" id="A0A4D4M244"/>
<comment type="caution">
    <text evidence="2">The sequence shown here is derived from an EMBL/GenBank/DDBJ whole genome shotgun (WGS) entry which is preliminary data.</text>
</comment>
<feature type="compositionally biased region" description="Low complexity" evidence="1">
    <location>
        <begin position="33"/>
        <end position="45"/>
    </location>
</feature>
<dbReference type="GeneID" id="41545253"/>
<evidence type="ECO:0000256" key="1">
    <source>
        <dbReference type="SAM" id="MobiDB-lite"/>
    </source>
</evidence>
<dbReference type="RefSeq" id="WP_137865172.1">
    <property type="nucleotide sequence ID" value="NZ_BAABTN010000008.1"/>
</dbReference>
<evidence type="ECO:0000313" key="2">
    <source>
        <dbReference type="EMBL" id="GDY65874.1"/>
    </source>
</evidence>
<proteinExistence type="predicted"/>
<feature type="region of interest" description="Disordered" evidence="1">
    <location>
        <begin position="33"/>
        <end position="103"/>
    </location>
</feature>
<protein>
    <submittedName>
        <fullName evidence="2">Uncharacterized protein</fullName>
    </submittedName>
</protein>
<reference evidence="3 4" key="1">
    <citation type="submission" date="2019-04" db="EMBL/GenBank/DDBJ databases">
        <title>Draft genome sequences of Streptomyces avermitilis ATCC 31267.</title>
        <authorList>
            <person name="Komaki H."/>
            <person name="Tamura T."/>
            <person name="Hosoyama A."/>
        </authorList>
    </citation>
    <scope>NUCLEOTIDE SEQUENCE [LARGE SCALE GENOMIC DNA]</scope>
    <source>
        <strain evidence="3 4">ATCC 31267</strain>
    </source>
</reference>
<dbReference type="Proteomes" id="UP000299211">
    <property type="component" value="Unassembled WGS sequence"/>
</dbReference>
<name>A0A4D4M244_STRAX</name>
<evidence type="ECO:0000313" key="4">
    <source>
        <dbReference type="Proteomes" id="UP000299211"/>
    </source>
</evidence>
<evidence type="ECO:0000313" key="3">
    <source>
        <dbReference type="EMBL" id="GDY73902.1"/>
    </source>
</evidence>
<dbReference type="EMBL" id="BJHX01000001">
    <property type="protein sequence ID" value="GDY65874.1"/>
    <property type="molecule type" value="Genomic_DNA"/>
</dbReference>
<accession>A0A4D4M244</accession>
<gene>
    <name evidence="2" type="ORF">SAV14893_052670</name>
    <name evidence="3" type="ORF">SAV31267_033870</name>
</gene>
<organism evidence="2 5">
    <name type="scientific">Streptomyces avermitilis</name>
    <dbReference type="NCBI Taxonomy" id="33903"/>
    <lineage>
        <taxon>Bacteria</taxon>
        <taxon>Bacillati</taxon>
        <taxon>Actinomycetota</taxon>
        <taxon>Actinomycetes</taxon>
        <taxon>Kitasatosporales</taxon>
        <taxon>Streptomycetaceae</taxon>
        <taxon>Streptomyces</taxon>
    </lineage>
</organism>
<sequence>MPAPCTDTTPLILSVDGKGMMMRPEALREDTARAAAAKGGNAMKTRLASGEKHGRKRMATLGAVYDAEPAPRTVDDGKTTPSAARRPSAARGRRPGRSGCAAR</sequence>
<feature type="compositionally biased region" description="Low complexity" evidence="1">
    <location>
        <begin position="81"/>
        <end position="90"/>
    </location>
</feature>
<evidence type="ECO:0000313" key="5">
    <source>
        <dbReference type="Proteomes" id="UP000302139"/>
    </source>
</evidence>
<dbReference type="Proteomes" id="UP000302139">
    <property type="component" value="Unassembled WGS sequence"/>
</dbReference>
<reference evidence="2 5" key="2">
    <citation type="submission" date="2019-04" db="EMBL/GenBank/DDBJ databases">
        <title>Draft genome sequences of Streptomyces avermitilis NBRC 14893.</title>
        <authorList>
            <person name="Komaki H."/>
            <person name="Tamura T."/>
            <person name="Hosoyama A."/>
        </authorList>
    </citation>
    <scope>NUCLEOTIDE SEQUENCE [LARGE SCALE GENOMIC DNA]</scope>
    <source>
        <strain evidence="2 5">NBRC 14893</strain>
    </source>
</reference>